<proteinExistence type="predicted"/>
<gene>
    <name evidence="2" type="ORF">NDU88_003063</name>
</gene>
<accession>A0AAV7WU97</accession>
<protein>
    <submittedName>
        <fullName evidence="2">Uncharacterized protein</fullName>
    </submittedName>
</protein>
<keyword evidence="3" id="KW-1185">Reference proteome</keyword>
<dbReference type="EMBL" id="JANPWB010000001">
    <property type="protein sequence ID" value="KAJ1215454.1"/>
    <property type="molecule type" value="Genomic_DNA"/>
</dbReference>
<dbReference type="AlphaFoldDB" id="A0AAV7WU97"/>
<feature type="region of interest" description="Disordered" evidence="1">
    <location>
        <begin position="19"/>
        <end position="100"/>
    </location>
</feature>
<evidence type="ECO:0000256" key="1">
    <source>
        <dbReference type="SAM" id="MobiDB-lite"/>
    </source>
</evidence>
<sequence length="100" mass="10559">MWSAPQPPRHCIIPPFPPCDGPVGDGPCTKPTCADTAPGAQEQPGTGTNERYSSAMKSELRNRNREEGVAKRSASVTGEGKSGEEKSGEEQSGEEESGEQ</sequence>
<evidence type="ECO:0000313" key="3">
    <source>
        <dbReference type="Proteomes" id="UP001066276"/>
    </source>
</evidence>
<feature type="compositionally biased region" description="Polar residues" evidence="1">
    <location>
        <begin position="43"/>
        <end position="56"/>
    </location>
</feature>
<feature type="compositionally biased region" description="Basic and acidic residues" evidence="1">
    <location>
        <begin position="58"/>
        <end position="70"/>
    </location>
</feature>
<feature type="compositionally biased region" description="Acidic residues" evidence="1">
    <location>
        <begin position="91"/>
        <end position="100"/>
    </location>
</feature>
<dbReference type="Proteomes" id="UP001066276">
    <property type="component" value="Chromosome 1_1"/>
</dbReference>
<comment type="caution">
    <text evidence="2">The sequence shown here is derived from an EMBL/GenBank/DDBJ whole genome shotgun (WGS) entry which is preliminary data.</text>
</comment>
<reference evidence="2" key="1">
    <citation type="journal article" date="2022" name="bioRxiv">
        <title>Sequencing and chromosome-scale assembly of the giantPleurodeles waltlgenome.</title>
        <authorList>
            <person name="Brown T."/>
            <person name="Elewa A."/>
            <person name="Iarovenko S."/>
            <person name="Subramanian E."/>
            <person name="Araus A.J."/>
            <person name="Petzold A."/>
            <person name="Susuki M."/>
            <person name="Suzuki K.-i.T."/>
            <person name="Hayashi T."/>
            <person name="Toyoda A."/>
            <person name="Oliveira C."/>
            <person name="Osipova E."/>
            <person name="Leigh N.D."/>
            <person name="Simon A."/>
            <person name="Yun M.H."/>
        </authorList>
    </citation>
    <scope>NUCLEOTIDE SEQUENCE</scope>
    <source>
        <strain evidence="2">20211129_DDA</strain>
        <tissue evidence="2">Liver</tissue>
    </source>
</reference>
<name>A0AAV7WU97_PLEWA</name>
<evidence type="ECO:0000313" key="2">
    <source>
        <dbReference type="EMBL" id="KAJ1215454.1"/>
    </source>
</evidence>
<organism evidence="2 3">
    <name type="scientific">Pleurodeles waltl</name>
    <name type="common">Iberian ribbed newt</name>
    <dbReference type="NCBI Taxonomy" id="8319"/>
    <lineage>
        <taxon>Eukaryota</taxon>
        <taxon>Metazoa</taxon>
        <taxon>Chordata</taxon>
        <taxon>Craniata</taxon>
        <taxon>Vertebrata</taxon>
        <taxon>Euteleostomi</taxon>
        <taxon>Amphibia</taxon>
        <taxon>Batrachia</taxon>
        <taxon>Caudata</taxon>
        <taxon>Salamandroidea</taxon>
        <taxon>Salamandridae</taxon>
        <taxon>Pleurodelinae</taxon>
        <taxon>Pleurodeles</taxon>
    </lineage>
</organism>